<dbReference type="InterPro" id="IPR036426">
    <property type="entry name" value="Bulb-type_lectin_dom_sf"/>
</dbReference>
<proteinExistence type="inferred from homology"/>
<feature type="transmembrane region" description="Helical" evidence="16">
    <location>
        <begin position="442"/>
        <end position="462"/>
    </location>
</feature>
<keyword evidence="16" id="KW-1133">Transmembrane helix</keyword>
<dbReference type="PROSITE" id="PS50011">
    <property type="entry name" value="PROTEIN_KINASE_DOM"/>
    <property type="match status" value="1"/>
</dbReference>
<dbReference type="CDD" id="cd00028">
    <property type="entry name" value="B_lectin"/>
    <property type="match status" value="1"/>
</dbReference>
<comment type="catalytic activity">
    <reaction evidence="12 13">
        <text>L-seryl-[protein] + ATP = O-phospho-L-seryl-[protein] + ADP + H(+)</text>
        <dbReference type="Rhea" id="RHEA:17989"/>
        <dbReference type="Rhea" id="RHEA-COMP:9863"/>
        <dbReference type="Rhea" id="RHEA-COMP:11604"/>
        <dbReference type="ChEBI" id="CHEBI:15378"/>
        <dbReference type="ChEBI" id="CHEBI:29999"/>
        <dbReference type="ChEBI" id="CHEBI:30616"/>
        <dbReference type="ChEBI" id="CHEBI:83421"/>
        <dbReference type="ChEBI" id="CHEBI:456216"/>
        <dbReference type="EC" id="2.7.11.1"/>
    </reaction>
</comment>
<keyword evidence="14" id="KW-0245">EGF-like domain</keyword>
<dbReference type="PANTHER" id="PTHR27002:SF1095">
    <property type="entry name" value="G-TYPE LECTIN S-RECEPTOR-LIKE SERINE_THREONINE-PROTEIN KINASE RKS1"/>
    <property type="match status" value="1"/>
</dbReference>
<comment type="caution">
    <text evidence="14">Lacks conserved residue(s) required for the propagation of feature annotation.</text>
</comment>
<dbReference type="Proteomes" id="UP000813463">
    <property type="component" value="Chromosome 6"/>
</dbReference>
<dbReference type="SMART" id="SM00473">
    <property type="entry name" value="PAN_AP"/>
    <property type="match status" value="1"/>
</dbReference>
<evidence type="ECO:0000259" key="18">
    <source>
        <dbReference type="PROSITE" id="PS50011"/>
    </source>
</evidence>
<accession>A0ABM3QUM6</accession>
<evidence type="ECO:0000259" key="21">
    <source>
        <dbReference type="PROSITE" id="PS50948"/>
    </source>
</evidence>
<dbReference type="PROSITE" id="PS00107">
    <property type="entry name" value="PROTEIN_KINASE_ATP"/>
    <property type="match status" value="1"/>
</dbReference>
<keyword evidence="7 13" id="KW-0418">Kinase</keyword>
<dbReference type="PANTHER" id="PTHR27002">
    <property type="entry name" value="RECEPTOR-LIKE SERINE/THREONINE-PROTEIN KINASE SD1-8"/>
    <property type="match status" value="1"/>
</dbReference>
<name>A0ABM3QUM6_SPIOL</name>
<dbReference type="SUPFAM" id="SSF51110">
    <property type="entry name" value="alpha-D-mannose-specific plant lectins"/>
    <property type="match status" value="1"/>
</dbReference>
<protein>
    <recommendedName>
        <fullName evidence="13">Receptor-like serine/threonine-protein kinase</fullName>
        <ecNumber evidence="13">2.7.11.1</ecNumber>
    </recommendedName>
</protein>
<dbReference type="InterPro" id="IPR011009">
    <property type="entry name" value="Kinase-like_dom_sf"/>
</dbReference>
<dbReference type="InterPro" id="IPR017441">
    <property type="entry name" value="Protein_kinase_ATP_BS"/>
</dbReference>
<keyword evidence="16" id="KW-0472">Membrane</keyword>
<feature type="domain" description="Protein kinase" evidence="18">
    <location>
        <begin position="507"/>
        <end position="792"/>
    </location>
</feature>
<evidence type="ECO:0000259" key="20">
    <source>
        <dbReference type="PROSITE" id="PS50927"/>
    </source>
</evidence>
<dbReference type="RefSeq" id="XP_056687055.1">
    <property type="nucleotide sequence ID" value="XM_056831077.1"/>
</dbReference>
<evidence type="ECO:0000256" key="12">
    <source>
        <dbReference type="ARBA" id="ARBA00048679"/>
    </source>
</evidence>
<keyword evidence="2" id="KW-1003">Cell membrane</keyword>
<dbReference type="Gene3D" id="2.90.10.10">
    <property type="entry name" value="Bulb-type lectin domain"/>
    <property type="match status" value="1"/>
</dbReference>
<evidence type="ECO:0000256" key="8">
    <source>
        <dbReference type="ARBA" id="ARBA00022840"/>
    </source>
</evidence>
<comment type="catalytic activity">
    <reaction evidence="11 13">
        <text>L-threonyl-[protein] + ATP = O-phospho-L-threonyl-[protein] + ADP + H(+)</text>
        <dbReference type="Rhea" id="RHEA:46608"/>
        <dbReference type="Rhea" id="RHEA-COMP:11060"/>
        <dbReference type="Rhea" id="RHEA-COMP:11605"/>
        <dbReference type="ChEBI" id="CHEBI:15378"/>
        <dbReference type="ChEBI" id="CHEBI:30013"/>
        <dbReference type="ChEBI" id="CHEBI:30616"/>
        <dbReference type="ChEBI" id="CHEBI:61977"/>
        <dbReference type="ChEBI" id="CHEBI:456216"/>
        <dbReference type="EC" id="2.7.11.1"/>
    </reaction>
</comment>
<dbReference type="Pfam" id="PF01453">
    <property type="entry name" value="B_lectin"/>
    <property type="match status" value="1"/>
</dbReference>
<comment type="similarity">
    <text evidence="13">Belongs to the protein kinase superfamily. Ser/Thr protein kinase family.</text>
</comment>
<evidence type="ECO:0000256" key="16">
    <source>
        <dbReference type="SAM" id="Phobius"/>
    </source>
</evidence>
<evidence type="ECO:0000313" key="23">
    <source>
        <dbReference type="RefSeq" id="XP_056687055.1"/>
    </source>
</evidence>
<evidence type="ECO:0000313" key="22">
    <source>
        <dbReference type="Proteomes" id="UP000813463"/>
    </source>
</evidence>
<dbReference type="InterPro" id="IPR008271">
    <property type="entry name" value="Ser/Thr_kinase_AS"/>
</dbReference>
<feature type="binding site" evidence="15">
    <location>
        <position position="536"/>
    </location>
    <ligand>
        <name>ATP</name>
        <dbReference type="ChEBI" id="CHEBI:30616"/>
    </ligand>
</feature>
<evidence type="ECO:0000256" key="7">
    <source>
        <dbReference type="ARBA" id="ARBA00022777"/>
    </source>
</evidence>
<evidence type="ECO:0000256" key="15">
    <source>
        <dbReference type="PROSITE-ProRule" id="PRU10141"/>
    </source>
</evidence>
<dbReference type="CDD" id="cd14066">
    <property type="entry name" value="STKc_IRAK"/>
    <property type="match status" value="1"/>
</dbReference>
<keyword evidence="5 17" id="KW-0732">Signal</keyword>
<evidence type="ECO:0000256" key="5">
    <source>
        <dbReference type="ARBA" id="ARBA00022729"/>
    </source>
</evidence>
<dbReference type="InterPro" id="IPR001245">
    <property type="entry name" value="Ser-Thr/Tyr_kinase_cat_dom"/>
</dbReference>
<dbReference type="InterPro" id="IPR024171">
    <property type="entry name" value="SRK-like_kinase"/>
</dbReference>
<feature type="chain" id="PRO_5045749425" description="Receptor-like serine/threonine-protein kinase" evidence="17">
    <location>
        <begin position="18"/>
        <end position="825"/>
    </location>
</feature>
<dbReference type="Gene3D" id="1.10.510.10">
    <property type="entry name" value="Transferase(Phosphotransferase) domain 1"/>
    <property type="match status" value="1"/>
</dbReference>
<evidence type="ECO:0000256" key="10">
    <source>
        <dbReference type="ARBA" id="ARBA00023180"/>
    </source>
</evidence>
<keyword evidence="6 13" id="KW-0547">Nucleotide-binding</keyword>
<dbReference type="InterPro" id="IPR003609">
    <property type="entry name" value="Pan_app"/>
</dbReference>
<dbReference type="InterPro" id="IPR000858">
    <property type="entry name" value="S_locus_glycoprot_dom"/>
</dbReference>
<evidence type="ECO:0000256" key="9">
    <source>
        <dbReference type="ARBA" id="ARBA00023157"/>
    </source>
</evidence>
<keyword evidence="4 13" id="KW-0808">Transferase</keyword>
<dbReference type="PROSITE" id="PS00108">
    <property type="entry name" value="PROTEIN_KINASE_ST"/>
    <property type="match status" value="1"/>
</dbReference>
<evidence type="ECO:0000259" key="19">
    <source>
        <dbReference type="PROSITE" id="PS50026"/>
    </source>
</evidence>
<sequence>MILRALIVLLSLQLCTSIDTITPTSPLKAGDVLTSKSGKFTLGFFSPGNSTRRYVGIWFTRVSVQTAVWVANRDKPVNDSNGILSINEDGHLTIKSGKTVIWSSYISVPVNKINSTSCQCQLLDSGNLVLNTDNGKTLLWQSFDHITDTFLPGMKLGLDKKTGLNRYLTSWRSKDDPSPGNFSFRVDPSGSPQFFLYQGSDPVWRSGPWVGQKWSGVPDMTRAYIFNYSFVSDANEVSVTYNVLSDSIITIFLVDGVSGTVQRRTWHDNTKRWTEFWSAPKEFCDQYGECGPFGSCNSNSGNQFQCTCFPGYQPKSPRDWYLRDGSQGCVREENRSMCKNREGFLKLASVKLPDTSKAVVNKNSTLKECEEECLKNCSCVGYTSADDSGGGSTGCISLYGQLTDTRMYSSGGQDVYFRADAVELAKYEKSKGLFANKKLERIVIGLLVPTSTLLIFFVGFWVHRKISKEREEAAERSLWTKDADDSDASSELPFFTRSEIVAATDNFSWTNKLGEGGFGAVYKGRMKNGQEIAVKKLAPNSGQGIQEFKNEVRLIAKLQHKNLVKMLGCCIRGEEKMLIYEFMPNKSLDYFIFYEENKVSLDWKKRFDIIMGIARGMLYLHQDSRLKIIHRDMKASNVLLDKDMVPKISDFGMARIFGNEQVQVNTTRVVGTYGYMAPEYALEGLMSVKSDVFSFGVLLLEIISGRKNSGFYPDNPSINLVGHVWELWKEGRSSEIVDPYLKGEADIEELLICIQIGLLCVQERADDRPTMSEVVFMLSNKVELPSPNQPAFVHKGRYHDADPSSSSAGAYSVNDLSVTFIVDGR</sequence>
<feature type="domain" description="Apple" evidence="21">
    <location>
        <begin position="338"/>
        <end position="420"/>
    </location>
</feature>
<keyword evidence="10" id="KW-0325">Glycoprotein</keyword>
<reference evidence="22" key="1">
    <citation type="journal article" date="2021" name="Nat. Commun.">
        <title>Genomic analyses provide insights into spinach domestication and the genetic basis of agronomic traits.</title>
        <authorList>
            <person name="Cai X."/>
            <person name="Sun X."/>
            <person name="Xu C."/>
            <person name="Sun H."/>
            <person name="Wang X."/>
            <person name="Ge C."/>
            <person name="Zhang Z."/>
            <person name="Wang Q."/>
            <person name="Fei Z."/>
            <person name="Jiao C."/>
            <person name="Wang Q."/>
        </authorList>
    </citation>
    <scope>NUCLEOTIDE SEQUENCE [LARGE SCALE GENOMIC DNA]</scope>
    <source>
        <strain evidence="22">cv. Varoflay</strain>
    </source>
</reference>
<dbReference type="InterPro" id="IPR000742">
    <property type="entry name" value="EGF"/>
</dbReference>
<feature type="domain" description="EGF-like" evidence="19">
    <location>
        <begin position="280"/>
        <end position="318"/>
    </location>
</feature>
<dbReference type="CDD" id="cd01098">
    <property type="entry name" value="PAN_AP_plant"/>
    <property type="match status" value="1"/>
</dbReference>
<reference evidence="23" key="2">
    <citation type="submission" date="2025-08" db="UniProtKB">
        <authorList>
            <consortium name="RefSeq"/>
        </authorList>
    </citation>
    <scope>IDENTIFICATION</scope>
    <source>
        <tissue evidence="23">Leaf</tissue>
    </source>
</reference>
<gene>
    <name evidence="23" type="primary">LOC110786560</name>
</gene>
<dbReference type="InterPro" id="IPR001480">
    <property type="entry name" value="Bulb-type_lectin_dom"/>
</dbReference>
<dbReference type="PROSITE" id="PS50927">
    <property type="entry name" value="BULB_LECTIN"/>
    <property type="match status" value="1"/>
</dbReference>
<dbReference type="PROSITE" id="PS50026">
    <property type="entry name" value="EGF_3"/>
    <property type="match status" value="1"/>
</dbReference>
<evidence type="ECO:0000256" key="4">
    <source>
        <dbReference type="ARBA" id="ARBA00022679"/>
    </source>
</evidence>
<dbReference type="PROSITE" id="PS50948">
    <property type="entry name" value="PAN"/>
    <property type="match status" value="1"/>
</dbReference>
<evidence type="ECO:0000256" key="3">
    <source>
        <dbReference type="ARBA" id="ARBA00022527"/>
    </source>
</evidence>
<dbReference type="InterPro" id="IPR000719">
    <property type="entry name" value="Prot_kinase_dom"/>
</dbReference>
<dbReference type="EC" id="2.7.11.1" evidence="13"/>
<feature type="signal peptide" evidence="17">
    <location>
        <begin position="1"/>
        <end position="17"/>
    </location>
</feature>
<dbReference type="SMART" id="SM00220">
    <property type="entry name" value="S_TKc"/>
    <property type="match status" value="1"/>
</dbReference>
<evidence type="ECO:0000256" key="17">
    <source>
        <dbReference type="SAM" id="SignalP"/>
    </source>
</evidence>
<dbReference type="SUPFAM" id="SSF56112">
    <property type="entry name" value="Protein kinase-like (PK-like)"/>
    <property type="match status" value="1"/>
</dbReference>
<dbReference type="PIRSF" id="PIRSF000641">
    <property type="entry name" value="SRK"/>
    <property type="match status" value="1"/>
</dbReference>
<dbReference type="GeneID" id="110786560"/>
<evidence type="ECO:0000256" key="6">
    <source>
        <dbReference type="ARBA" id="ARBA00022741"/>
    </source>
</evidence>
<keyword evidence="3 13" id="KW-0723">Serine/threonine-protein kinase</keyword>
<organism evidence="22 23">
    <name type="scientific">Spinacia oleracea</name>
    <name type="common">Spinach</name>
    <dbReference type="NCBI Taxonomy" id="3562"/>
    <lineage>
        <taxon>Eukaryota</taxon>
        <taxon>Viridiplantae</taxon>
        <taxon>Streptophyta</taxon>
        <taxon>Embryophyta</taxon>
        <taxon>Tracheophyta</taxon>
        <taxon>Spermatophyta</taxon>
        <taxon>Magnoliopsida</taxon>
        <taxon>eudicotyledons</taxon>
        <taxon>Gunneridae</taxon>
        <taxon>Pentapetalae</taxon>
        <taxon>Caryophyllales</taxon>
        <taxon>Chenopodiaceae</taxon>
        <taxon>Chenopodioideae</taxon>
        <taxon>Anserineae</taxon>
        <taxon>Spinacia</taxon>
    </lineage>
</organism>
<dbReference type="Pfam" id="PF07714">
    <property type="entry name" value="PK_Tyr_Ser-Thr"/>
    <property type="match status" value="1"/>
</dbReference>
<dbReference type="SMART" id="SM00108">
    <property type="entry name" value="B_lectin"/>
    <property type="match status" value="1"/>
</dbReference>
<keyword evidence="16" id="KW-0812">Transmembrane</keyword>
<feature type="domain" description="Bulb-type lectin" evidence="20">
    <location>
        <begin position="18"/>
        <end position="143"/>
    </location>
</feature>
<evidence type="ECO:0000256" key="13">
    <source>
        <dbReference type="PIRNR" id="PIRNR000641"/>
    </source>
</evidence>
<dbReference type="Gene3D" id="3.30.200.20">
    <property type="entry name" value="Phosphorylase Kinase, domain 1"/>
    <property type="match status" value="1"/>
</dbReference>
<keyword evidence="22" id="KW-1185">Reference proteome</keyword>
<dbReference type="CDD" id="cd00053">
    <property type="entry name" value="EGF"/>
    <property type="match status" value="1"/>
</dbReference>
<evidence type="ECO:0000256" key="14">
    <source>
        <dbReference type="PROSITE-ProRule" id="PRU00076"/>
    </source>
</evidence>
<keyword evidence="9" id="KW-1015">Disulfide bond</keyword>
<evidence type="ECO:0000256" key="1">
    <source>
        <dbReference type="ARBA" id="ARBA00004251"/>
    </source>
</evidence>
<comment type="subcellular location">
    <subcellularLocation>
        <location evidence="1">Cell membrane</location>
        <topology evidence="1">Single-pass type I membrane protein</topology>
    </subcellularLocation>
</comment>
<dbReference type="Pfam" id="PF00954">
    <property type="entry name" value="S_locus_glycop"/>
    <property type="match status" value="1"/>
</dbReference>
<keyword evidence="8 13" id="KW-0067">ATP-binding</keyword>
<dbReference type="Pfam" id="PF08276">
    <property type="entry name" value="PAN_2"/>
    <property type="match status" value="1"/>
</dbReference>
<evidence type="ECO:0000256" key="2">
    <source>
        <dbReference type="ARBA" id="ARBA00022475"/>
    </source>
</evidence>
<evidence type="ECO:0000256" key="11">
    <source>
        <dbReference type="ARBA" id="ARBA00047899"/>
    </source>
</evidence>